<reference evidence="3" key="1">
    <citation type="submission" date="2016-10" db="EMBL/GenBank/DDBJ databases">
        <authorList>
            <person name="Varghese N."/>
            <person name="Submissions S."/>
        </authorList>
    </citation>
    <scope>NUCLEOTIDE SEQUENCE [LARGE SCALE GENOMIC DNA]</scope>
    <source>
        <strain evidence="3">DSM 24767</strain>
    </source>
</reference>
<dbReference type="RefSeq" id="WP_090385472.1">
    <property type="nucleotide sequence ID" value="NZ_FNLC01000006.1"/>
</dbReference>
<feature type="domain" description="DUF7344" evidence="1">
    <location>
        <begin position="127"/>
        <end position="205"/>
    </location>
</feature>
<dbReference type="SUPFAM" id="SSF46785">
    <property type="entry name" value="Winged helix' DNA-binding domain"/>
    <property type="match status" value="1"/>
</dbReference>
<feature type="domain" description="DUF7344" evidence="1">
    <location>
        <begin position="18"/>
        <end position="94"/>
    </location>
</feature>
<organism evidence="2 3">
    <name type="scientific">Natronobacterium texcoconense</name>
    <dbReference type="NCBI Taxonomy" id="1095778"/>
    <lineage>
        <taxon>Archaea</taxon>
        <taxon>Methanobacteriati</taxon>
        <taxon>Methanobacteriota</taxon>
        <taxon>Stenosarchaea group</taxon>
        <taxon>Halobacteria</taxon>
        <taxon>Halobacteriales</taxon>
        <taxon>Natrialbaceae</taxon>
        <taxon>Natronobacterium</taxon>
    </lineage>
</organism>
<keyword evidence="3" id="KW-1185">Reference proteome</keyword>
<accession>A0A1H1IX02</accession>
<evidence type="ECO:0000259" key="1">
    <source>
        <dbReference type="Pfam" id="PF24035"/>
    </source>
</evidence>
<dbReference type="Proteomes" id="UP000198848">
    <property type="component" value="Unassembled WGS sequence"/>
</dbReference>
<dbReference type="Gene3D" id="1.10.10.10">
    <property type="entry name" value="Winged helix-like DNA-binding domain superfamily/Winged helix DNA-binding domain"/>
    <property type="match status" value="1"/>
</dbReference>
<name>A0A1H1IX02_NATTX</name>
<gene>
    <name evidence="2" type="ORF">SAMN04489842_3840</name>
</gene>
<proteinExistence type="predicted"/>
<protein>
    <recommendedName>
        <fullName evidence="1">DUF7344 domain-containing protein</fullName>
    </recommendedName>
</protein>
<dbReference type="Pfam" id="PF24035">
    <property type="entry name" value="DUF7344"/>
    <property type="match status" value="2"/>
</dbReference>
<dbReference type="InterPro" id="IPR055768">
    <property type="entry name" value="DUF7344"/>
</dbReference>
<dbReference type="AlphaFoldDB" id="A0A1H1IX02"/>
<dbReference type="InterPro" id="IPR036388">
    <property type="entry name" value="WH-like_DNA-bd_sf"/>
</dbReference>
<dbReference type="EMBL" id="FNLC01000006">
    <property type="protein sequence ID" value="SDR41896.1"/>
    <property type="molecule type" value="Genomic_DNA"/>
</dbReference>
<evidence type="ECO:0000313" key="2">
    <source>
        <dbReference type="EMBL" id="SDR41896.1"/>
    </source>
</evidence>
<dbReference type="InterPro" id="IPR036390">
    <property type="entry name" value="WH_DNA-bd_sf"/>
</dbReference>
<dbReference type="STRING" id="1095778.SAMN04489842_3840"/>
<dbReference type="OrthoDB" id="194397at2157"/>
<evidence type="ECO:0000313" key="3">
    <source>
        <dbReference type="Proteomes" id="UP000198848"/>
    </source>
</evidence>
<sequence length="251" mass="27294">MTNSPADGRPTDSRADVFRALADESRREVLRLAYERSPDGIGKNDLALEVAAVTNDKPVDAVSDDDHDRALIDCTHRLLPALRDADLVTVDDGTVTTTDHWAYDDPEIVEIVSGRTDASSDELDAAFHALAEPRRLAALSALSDANRPLTTAELARAVAAREAATTERDVTQDRIDRVHTSLVHGHLSTLSDVGLLEYEADSDRVSTSEERIVCTTWIDGNEDDDAKPRVYGVDVRTADDCETLISVGQSV</sequence>